<dbReference type="Proteomes" id="UP000006322">
    <property type="component" value="Unassembled WGS sequence"/>
</dbReference>
<gene>
    <name evidence="1" type="ORF">GPLA_4016</name>
</gene>
<accession>K7AI22</accession>
<keyword evidence="2" id="KW-1185">Reference proteome</keyword>
<sequence length="39" mass="4230">MFAAAAANYQYFHEVRFSNRLTNGAGYQNAAHYGGVFGG</sequence>
<proteinExistence type="predicted"/>
<evidence type="ECO:0000313" key="1">
    <source>
        <dbReference type="EMBL" id="GAC34895.1"/>
    </source>
</evidence>
<dbReference type="EMBL" id="BAER01000118">
    <property type="protein sequence ID" value="GAC34895.1"/>
    <property type="molecule type" value="Genomic_DNA"/>
</dbReference>
<organism evidence="1 2">
    <name type="scientific">Paraglaciecola polaris LMG 21857</name>
    <dbReference type="NCBI Taxonomy" id="1129793"/>
    <lineage>
        <taxon>Bacteria</taxon>
        <taxon>Pseudomonadati</taxon>
        <taxon>Pseudomonadota</taxon>
        <taxon>Gammaproteobacteria</taxon>
        <taxon>Alteromonadales</taxon>
        <taxon>Alteromonadaceae</taxon>
        <taxon>Paraglaciecola</taxon>
    </lineage>
</organism>
<dbReference type="AlphaFoldDB" id="K7AI22"/>
<name>K7AI22_9ALTE</name>
<comment type="caution">
    <text evidence="1">The sequence shown here is derived from an EMBL/GenBank/DDBJ whole genome shotgun (WGS) entry which is preliminary data.</text>
</comment>
<protein>
    <submittedName>
        <fullName evidence="1">Uncharacterized protein</fullName>
    </submittedName>
</protein>
<reference evidence="2" key="1">
    <citation type="journal article" date="2014" name="Environ. Microbiol.">
        <title>Comparative genomics of the marine bacterial genus Glaciecola reveals the high degree of genomic diversity and genomic characteristic for cold adaptation.</title>
        <authorList>
            <person name="Qin Q.L."/>
            <person name="Xie B.B."/>
            <person name="Yu Y."/>
            <person name="Shu Y.L."/>
            <person name="Rong J.C."/>
            <person name="Zhang Y.J."/>
            <person name="Zhao D.L."/>
            <person name="Chen X.L."/>
            <person name="Zhang X.Y."/>
            <person name="Chen B."/>
            <person name="Zhou B.C."/>
            <person name="Zhang Y.Z."/>
        </authorList>
    </citation>
    <scope>NUCLEOTIDE SEQUENCE [LARGE SCALE GENOMIC DNA]</scope>
    <source>
        <strain evidence="2">LMG 21857</strain>
    </source>
</reference>
<evidence type="ECO:0000313" key="2">
    <source>
        <dbReference type="Proteomes" id="UP000006322"/>
    </source>
</evidence>